<proteinExistence type="predicted"/>
<evidence type="ECO:0000259" key="5">
    <source>
        <dbReference type="Pfam" id="PF05161"/>
    </source>
</evidence>
<evidence type="ECO:0000256" key="2">
    <source>
        <dbReference type="ARBA" id="ARBA00022741"/>
    </source>
</evidence>
<dbReference type="PANTHER" id="PTHR12227:SF0">
    <property type="entry name" value="GLYCERATE KINASE"/>
    <property type="match status" value="1"/>
</dbReference>
<dbReference type="Pfam" id="PF05161">
    <property type="entry name" value="MOFRL"/>
    <property type="match status" value="1"/>
</dbReference>
<dbReference type="InterPro" id="IPR039760">
    <property type="entry name" value="MOFRL_protein"/>
</dbReference>
<keyword evidence="7" id="KW-0670">Pyruvate</keyword>
<dbReference type="GO" id="GO:0005737">
    <property type="term" value="C:cytoplasm"/>
    <property type="evidence" value="ECO:0007669"/>
    <property type="project" value="TreeGrafter"/>
</dbReference>
<evidence type="ECO:0000313" key="7">
    <source>
        <dbReference type="EMBL" id="OLP46767.1"/>
    </source>
</evidence>
<evidence type="ECO:0000256" key="4">
    <source>
        <dbReference type="ARBA" id="ARBA00022840"/>
    </source>
</evidence>
<dbReference type="OrthoDB" id="9766552at2"/>
<dbReference type="GO" id="GO:0008887">
    <property type="term" value="F:glycerate kinase activity"/>
    <property type="evidence" value="ECO:0007669"/>
    <property type="project" value="InterPro"/>
</dbReference>
<dbReference type="Gene3D" id="3.40.1480.10">
    <property type="entry name" value="MOFRL domain"/>
    <property type="match status" value="1"/>
</dbReference>
<reference evidence="7 8" key="1">
    <citation type="submission" date="2016-09" db="EMBL/GenBank/DDBJ databases">
        <title>Rhizobium oryziradicis sp. nov., isolated from the root of rice.</title>
        <authorList>
            <person name="Zhao J."/>
            <person name="Zhang X."/>
        </authorList>
    </citation>
    <scope>NUCLEOTIDE SEQUENCE [LARGE SCALE GENOMIC DNA]</scope>
    <source>
        <strain evidence="7 8">N19</strain>
    </source>
</reference>
<dbReference type="InterPro" id="IPR025286">
    <property type="entry name" value="MOFRL_assoc_dom"/>
</dbReference>
<dbReference type="PANTHER" id="PTHR12227">
    <property type="entry name" value="GLYCERATE KINASE"/>
    <property type="match status" value="1"/>
</dbReference>
<dbReference type="FunFam" id="3.40.50.10180:FF:000001">
    <property type="entry name" value="Glycerate kinase"/>
    <property type="match status" value="1"/>
</dbReference>
<keyword evidence="4" id="KW-0067">ATP-binding</keyword>
<keyword evidence="8" id="KW-1185">Reference proteome</keyword>
<name>A0A1Q8ZXF1_9HYPH</name>
<keyword evidence="2" id="KW-0547">Nucleotide-binding</keyword>
<feature type="domain" description="MOFRL" evidence="5">
    <location>
        <begin position="309"/>
        <end position="415"/>
    </location>
</feature>
<accession>A0A1Q8ZXF1</accession>
<gene>
    <name evidence="7" type="ORF">BJF95_15755</name>
</gene>
<dbReference type="EMBL" id="MKIM01000019">
    <property type="protein sequence ID" value="OLP46767.1"/>
    <property type="molecule type" value="Genomic_DNA"/>
</dbReference>
<evidence type="ECO:0000256" key="3">
    <source>
        <dbReference type="ARBA" id="ARBA00022777"/>
    </source>
</evidence>
<evidence type="ECO:0000256" key="1">
    <source>
        <dbReference type="ARBA" id="ARBA00022679"/>
    </source>
</evidence>
<organism evidence="7 8">
    <name type="scientific">Rhizobium oryziradicis</name>
    <dbReference type="NCBI Taxonomy" id="1867956"/>
    <lineage>
        <taxon>Bacteria</taxon>
        <taxon>Pseudomonadati</taxon>
        <taxon>Pseudomonadota</taxon>
        <taxon>Alphaproteobacteria</taxon>
        <taxon>Hyphomicrobiales</taxon>
        <taxon>Rhizobiaceae</taxon>
        <taxon>Rhizobium/Agrobacterium group</taxon>
        <taxon>Rhizobium</taxon>
    </lineage>
</organism>
<dbReference type="RefSeq" id="WP_075637722.1">
    <property type="nucleotide sequence ID" value="NZ_MKIM01000019.1"/>
</dbReference>
<dbReference type="InterPro" id="IPR037035">
    <property type="entry name" value="GK-like_C_sf"/>
</dbReference>
<comment type="caution">
    <text evidence="7">The sequence shown here is derived from an EMBL/GenBank/DDBJ whole genome shotgun (WGS) entry which is preliminary data.</text>
</comment>
<dbReference type="SUPFAM" id="SSF82544">
    <property type="entry name" value="GckA/TtuD-like"/>
    <property type="match status" value="1"/>
</dbReference>
<dbReference type="Proteomes" id="UP000186894">
    <property type="component" value="Unassembled WGS sequence"/>
</dbReference>
<dbReference type="AlphaFoldDB" id="A0A1Q8ZXF1"/>
<evidence type="ECO:0000313" key="8">
    <source>
        <dbReference type="Proteomes" id="UP000186894"/>
    </source>
</evidence>
<keyword evidence="3" id="KW-0418">Kinase</keyword>
<sequence length="422" mass="43031">MSWNNASARATLRRIFNAAVASADPAKVLAAHLPERPSGRCVVIGAGKASAAMAAALDMAWQDVDLSGIVVTRYGHAVPAGRIEIIEAAHPVPDAMSVEAAKRILESVQGLGPDDLVIALISGGGSSLLVSPAGGMTLADKQAVNAALLASGATIAEMNTVRKQLSTIKGGRLAQAAYPAKVVTLVISDVPGDDPSEIASGPTVPTQTTLEDAREIVARYKLDLPLAAQEVLAQKQNLLPSPPMNVDVRLIASPSMALAAAAEIARQEGLHSVILGDALQGEAREVGTVFAGITQSVKIKGLPVSAPAVILSGGETSVSLPKGCPGRGGRNSEFLLSLALGLNGLDSVWAIAGDTDGIDGVEDAAGAIIGPDTLLRLKQAGIAPRLALANHDSYTAFKAIGDLVVTGPTLTNVNDIRAILIG</sequence>
<evidence type="ECO:0000259" key="6">
    <source>
        <dbReference type="Pfam" id="PF13660"/>
    </source>
</evidence>
<dbReference type="STRING" id="1867956.BJF95_15755"/>
<feature type="domain" description="MOFRL-associated" evidence="6">
    <location>
        <begin position="12"/>
        <end position="232"/>
    </location>
</feature>
<dbReference type="InterPro" id="IPR007835">
    <property type="entry name" value="MOFRL"/>
</dbReference>
<dbReference type="Pfam" id="PF13660">
    <property type="entry name" value="DUF4147"/>
    <property type="match status" value="1"/>
</dbReference>
<keyword evidence="1" id="KW-0808">Transferase</keyword>
<protein>
    <submittedName>
        <fullName evidence="7">Hydroxypyruvate reductase</fullName>
    </submittedName>
</protein>
<dbReference type="Gene3D" id="3.40.50.10180">
    <property type="entry name" value="Glycerate kinase, MOFRL-like N-terminal domain"/>
    <property type="match status" value="1"/>
</dbReference>
<dbReference type="GO" id="GO:0005524">
    <property type="term" value="F:ATP binding"/>
    <property type="evidence" value="ECO:0007669"/>
    <property type="project" value="UniProtKB-KW"/>
</dbReference>
<dbReference type="InterPro" id="IPR038614">
    <property type="entry name" value="GK_N_sf"/>
</dbReference>